<dbReference type="Proteomes" id="UP000233786">
    <property type="component" value="Unassembled WGS sequence"/>
</dbReference>
<evidence type="ECO:0000256" key="3">
    <source>
        <dbReference type="ARBA" id="ARBA00023163"/>
    </source>
</evidence>
<feature type="DNA-binding region" description="H-T-H motif" evidence="4">
    <location>
        <begin position="34"/>
        <end position="53"/>
    </location>
</feature>
<dbReference type="STRING" id="994479.GCA_000194155_05468"/>
<dbReference type="InterPro" id="IPR041347">
    <property type="entry name" value="MftR_C"/>
</dbReference>
<dbReference type="EMBL" id="PJNB01000001">
    <property type="protein sequence ID" value="PKW16251.1"/>
    <property type="molecule type" value="Genomic_DNA"/>
</dbReference>
<dbReference type="PRINTS" id="PR00455">
    <property type="entry name" value="HTHTETR"/>
</dbReference>
<dbReference type="Pfam" id="PF17754">
    <property type="entry name" value="TetR_C_14"/>
    <property type="match status" value="1"/>
</dbReference>
<keyword evidence="2 4" id="KW-0238">DNA-binding</keyword>
<dbReference type="InterPro" id="IPR023772">
    <property type="entry name" value="DNA-bd_HTH_TetR-type_CS"/>
</dbReference>
<dbReference type="PROSITE" id="PS50977">
    <property type="entry name" value="HTH_TETR_2"/>
    <property type="match status" value="1"/>
</dbReference>
<organism evidence="6 7">
    <name type="scientific">Saccharopolyspora spinosa</name>
    <dbReference type="NCBI Taxonomy" id="60894"/>
    <lineage>
        <taxon>Bacteria</taxon>
        <taxon>Bacillati</taxon>
        <taxon>Actinomycetota</taxon>
        <taxon>Actinomycetes</taxon>
        <taxon>Pseudonocardiales</taxon>
        <taxon>Pseudonocardiaceae</taxon>
        <taxon>Saccharopolyspora</taxon>
    </lineage>
</organism>
<dbReference type="GO" id="GO:0003700">
    <property type="term" value="F:DNA-binding transcription factor activity"/>
    <property type="evidence" value="ECO:0007669"/>
    <property type="project" value="TreeGrafter"/>
</dbReference>
<evidence type="ECO:0000256" key="4">
    <source>
        <dbReference type="PROSITE-ProRule" id="PRU00335"/>
    </source>
</evidence>
<feature type="domain" description="HTH tetR-type" evidence="5">
    <location>
        <begin position="11"/>
        <end position="71"/>
    </location>
</feature>
<evidence type="ECO:0000256" key="1">
    <source>
        <dbReference type="ARBA" id="ARBA00023015"/>
    </source>
</evidence>
<comment type="caution">
    <text evidence="6">The sequence shown here is derived from an EMBL/GenBank/DDBJ whole genome shotgun (WGS) entry which is preliminary data.</text>
</comment>
<dbReference type="SUPFAM" id="SSF46689">
    <property type="entry name" value="Homeodomain-like"/>
    <property type="match status" value="1"/>
</dbReference>
<evidence type="ECO:0000256" key="2">
    <source>
        <dbReference type="ARBA" id="ARBA00023125"/>
    </source>
</evidence>
<name>A0A2N3Y067_SACSN</name>
<dbReference type="Gene3D" id="1.10.357.10">
    <property type="entry name" value="Tetracycline Repressor, domain 2"/>
    <property type="match status" value="1"/>
</dbReference>
<dbReference type="GO" id="GO:0000976">
    <property type="term" value="F:transcription cis-regulatory region binding"/>
    <property type="evidence" value="ECO:0007669"/>
    <property type="project" value="TreeGrafter"/>
</dbReference>
<protein>
    <submittedName>
        <fullName evidence="6">TetR family transcriptional regulator</fullName>
    </submittedName>
</protein>
<dbReference type="PANTHER" id="PTHR30055:SF238">
    <property type="entry name" value="MYCOFACTOCIN BIOSYNTHESIS TRANSCRIPTIONAL REGULATOR MFTR-RELATED"/>
    <property type="match status" value="1"/>
</dbReference>
<dbReference type="AlphaFoldDB" id="A0A2N3Y067"/>
<gene>
    <name evidence="6" type="ORF">A8926_4063</name>
</gene>
<dbReference type="InterPro" id="IPR009057">
    <property type="entry name" value="Homeodomain-like_sf"/>
</dbReference>
<evidence type="ECO:0000259" key="5">
    <source>
        <dbReference type="PROSITE" id="PS50977"/>
    </source>
</evidence>
<keyword evidence="3" id="KW-0804">Transcription</keyword>
<dbReference type="PANTHER" id="PTHR30055">
    <property type="entry name" value="HTH-TYPE TRANSCRIPTIONAL REGULATOR RUTR"/>
    <property type="match status" value="1"/>
</dbReference>
<dbReference type="InterPro" id="IPR001647">
    <property type="entry name" value="HTH_TetR"/>
</dbReference>
<proteinExistence type="predicted"/>
<dbReference type="PROSITE" id="PS01081">
    <property type="entry name" value="HTH_TETR_1"/>
    <property type="match status" value="1"/>
</dbReference>
<sequence length="196" mass="21192">MGQNVRARSREILRAELAAAAMDYVAEVGFDHATAEQIAQGIGVSRATFFRYFGSKEDALVSAARVVPMSVTDCFRAVDAEAGSTAWSTLRRAFAPLAEAVDANPAVLRRRRHLIAEAAPLRARLVSMNVKEWTELADALGERISDPFAARAVAAAAGAALELAWHAWLRDESAEFAHELDRAFEAMSTAFSITLG</sequence>
<evidence type="ECO:0000313" key="6">
    <source>
        <dbReference type="EMBL" id="PKW16251.1"/>
    </source>
</evidence>
<evidence type="ECO:0000313" key="7">
    <source>
        <dbReference type="Proteomes" id="UP000233786"/>
    </source>
</evidence>
<reference evidence="6" key="1">
    <citation type="submission" date="2017-12" db="EMBL/GenBank/DDBJ databases">
        <title>Sequencing the genomes of 1000 Actinobacteria strains.</title>
        <authorList>
            <person name="Klenk H.-P."/>
        </authorList>
    </citation>
    <scope>NUCLEOTIDE SEQUENCE [LARGE SCALE GENOMIC DNA]</scope>
    <source>
        <strain evidence="6">DSM 44228</strain>
    </source>
</reference>
<dbReference type="InterPro" id="IPR050109">
    <property type="entry name" value="HTH-type_TetR-like_transc_reg"/>
</dbReference>
<keyword evidence="7" id="KW-1185">Reference proteome</keyword>
<accession>A0A2N3Y067</accession>
<keyword evidence="1" id="KW-0805">Transcription regulation</keyword>
<dbReference type="Pfam" id="PF00440">
    <property type="entry name" value="TetR_N"/>
    <property type="match status" value="1"/>
</dbReference>